<reference evidence="15" key="2">
    <citation type="submission" date="2018-07" db="EMBL/GenBank/DDBJ databases">
        <authorList>
            <person name="Quirk P.G."/>
            <person name="Krulwich T.A."/>
        </authorList>
    </citation>
    <scope>NUCLEOTIDE SEQUENCE</scope>
</reference>
<evidence type="ECO:0000256" key="1">
    <source>
        <dbReference type="ARBA" id="ARBA00004141"/>
    </source>
</evidence>
<evidence type="ECO:0000256" key="8">
    <source>
        <dbReference type="ARBA" id="ARBA00023065"/>
    </source>
</evidence>
<reference evidence="14" key="1">
    <citation type="submission" date="2018-04" db="EMBL/GenBank/DDBJ databases">
        <authorList>
            <person name="Go L.Y."/>
            <person name="Mitchell J.A."/>
        </authorList>
    </citation>
    <scope>NUCLEOTIDE SEQUENCE</scope>
    <source>
        <tissue evidence="14">Whole organism</tissue>
    </source>
</reference>
<dbReference type="Gene3D" id="1.10.287.770">
    <property type="entry name" value="YojJ-like"/>
    <property type="match status" value="1"/>
</dbReference>
<keyword evidence="10 12" id="KW-0739">Sodium transport</keyword>
<dbReference type="VEuPathDB" id="VectorBase:CSON015439"/>
<feature type="transmembrane region" description="Helical" evidence="13">
    <location>
        <begin position="562"/>
        <end position="588"/>
    </location>
</feature>
<keyword evidence="11 12" id="KW-0407">Ion channel</keyword>
<evidence type="ECO:0000256" key="11">
    <source>
        <dbReference type="ARBA" id="ARBA00023303"/>
    </source>
</evidence>
<dbReference type="InterPro" id="IPR020903">
    <property type="entry name" value="ENaC_CS"/>
</dbReference>
<dbReference type="GO" id="GO:0005886">
    <property type="term" value="C:plasma membrane"/>
    <property type="evidence" value="ECO:0007669"/>
    <property type="project" value="TreeGrafter"/>
</dbReference>
<dbReference type="OMA" id="CISICIC"/>
<keyword evidence="6 13" id="KW-1133">Transmembrane helix</keyword>
<evidence type="ECO:0000256" key="4">
    <source>
        <dbReference type="ARBA" id="ARBA00022461"/>
    </source>
</evidence>
<organism evidence="14">
    <name type="scientific">Culicoides sonorensis</name>
    <name type="common">Biting midge</name>
    <dbReference type="NCBI Taxonomy" id="179676"/>
    <lineage>
        <taxon>Eukaryota</taxon>
        <taxon>Metazoa</taxon>
        <taxon>Ecdysozoa</taxon>
        <taxon>Arthropoda</taxon>
        <taxon>Hexapoda</taxon>
        <taxon>Insecta</taxon>
        <taxon>Pterygota</taxon>
        <taxon>Neoptera</taxon>
        <taxon>Endopterygota</taxon>
        <taxon>Diptera</taxon>
        <taxon>Nematocera</taxon>
        <taxon>Chironomoidea</taxon>
        <taxon>Ceratopogonidae</taxon>
        <taxon>Ceratopogoninae</taxon>
        <taxon>Culicoides</taxon>
        <taxon>Monoculicoides</taxon>
    </lineage>
</organism>
<dbReference type="Gene3D" id="1.10.287.820">
    <property type="entry name" value="Acid-sensing ion channel domain"/>
    <property type="match status" value="1"/>
</dbReference>
<evidence type="ECO:0000256" key="6">
    <source>
        <dbReference type="ARBA" id="ARBA00022989"/>
    </source>
</evidence>
<keyword evidence="7" id="KW-0915">Sodium</keyword>
<evidence type="ECO:0000313" key="14">
    <source>
        <dbReference type="EMBL" id="SSW99383.1"/>
    </source>
</evidence>
<proteinExistence type="inferred from homology"/>
<sequence>MPCNKKKRKNIDKRNSVLDFDGIQFESNRSFDRSNEHTSAFKKILIEFFDASTIHGIKYIRGRPLHEKLWWLTIFCISICICFFQIWSIYIKWKENPVIISIDQKFTSVGEIPFPAVTICGRFALGNETQFEYGVTLNEILEDQILTIDTDLFDLFELTSEICFEKMAVSIRKNISANFKARERQTSIELLESLFKTNISDFVKKCSGIKSIGKWPCKKGLSKILTRHGVCFTFNMLRKTEIFHNNINIYFEDSQINSSGWNSETGYDSNSPFVKNGTKEDYPYRIFTVGKKLQAMIKKYRTTWSNGVQCLNQIRIFVHHPQDFPWEIENSFSYEYGDKINTIAVTPELLVSSSELKQKTTPSQRNCFFENERPLKFFKQYSKSNCELECLTNITLSECGCVLFWMPHFNRSSVCGIKDYKCYTKIATRLLNLNIASASFDVLNKHDIPFKCNCLTGCNSITYIAEKKGSESQYNMIDETEEEEEEEIQPIYVGDGFQSRGAAAAPPFYFNSQIPISTSTKKLPQKKYVDPENFEYLSLKVEFKKAQIMSYKRIAPYQISDFIANCGGLLGLFMGISLLSVVEIIYFFTFRFISALHIVRNINT</sequence>
<dbReference type="GO" id="GO:0015280">
    <property type="term" value="F:ligand-gated sodium channel activity"/>
    <property type="evidence" value="ECO:0007669"/>
    <property type="project" value="TreeGrafter"/>
</dbReference>
<gene>
    <name evidence="14" type="primary">CSON015439</name>
</gene>
<evidence type="ECO:0000256" key="2">
    <source>
        <dbReference type="ARBA" id="ARBA00007193"/>
    </source>
</evidence>
<evidence type="ECO:0000313" key="15">
    <source>
        <dbReference type="EMBL" id="SSX19763.1"/>
    </source>
</evidence>
<dbReference type="PANTHER" id="PTHR11690:SF288">
    <property type="entry name" value="AMILORIDE-SENSITIVE NA+ CHANNEL-RELATED"/>
    <property type="match status" value="1"/>
</dbReference>
<evidence type="ECO:0000256" key="13">
    <source>
        <dbReference type="SAM" id="Phobius"/>
    </source>
</evidence>
<comment type="subcellular location">
    <subcellularLocation>
        <location evidence="1">Membrane</location>
        <topology evidence="1">Multi-pass membrane protein</topology>
    </subcellularLocation>
</comment>
<evidence type="ECO:0000256" key="10">
    <source>
        <dbReference type="ARBA" id="ARBA00023201"/>
    </source>
</evidence>
<keyword evidence="4 12" id="KW-0894">Sodium channel</keyword>
<dbReference type="Pfam" id="PF00858">
    <property type="entry name" value="ASC"/>
    <property type="match status" value="1"/>
</dbReference>
<accession>A0A336K9E0</accession>
<dbReference type="EMBL" id="UFQT01000097">
    <property type="protein sequence ID" value="SSX19763.1"/>
    <property type="molecule type" value="Genomic_DNA"/>
</dbReference>
<evidence type="ECO:0000256" key="3">
    <source>
        <dbReference type="ARBA" id="ARBA00022448"/>
    </source>
</evidence>
<evidence type="ECO:0000256" key="5">
    <source>
        <dbReference type="ARBA" id="ARBA00022692"/>
    </source>
</evidence>
<keyword evidence="9 13" id="KW-0472">Membrane</keyword>
<dbReference type="EMBL" id="UFQS01000097">
    <property type="protein sequence ID" value="SSW99383.1"/>
    <property type="molecule type" value="Genomic_DNA"/>
</dbReference>
<evidence type="ECO:0000256" key="12">
    <source>
        <dbReference type="RuleBase" id="RU000679"/>
    </source>
</evidence>
<keyword evidence="3 12" id="KW-0813">Transport</keyword>
<feature type="transmembrane region" description="Helical" evidence="13">
    <location>
        <begin position="69"/>
        <end position="90"/>
    </location>
</feature>
<protein>
    <submittedName>
        <fullName evidence="14">CSON015439 protein</fullName>
    </submittedName>
</protein>
<keyword evidence="5 12" id="KW-0812">Transmembrane</keyword>
<dbReference type="AlphaFoldDB" id="A0A336K9E0"/>
<dbReference type="PANTHER" id="PTHR11690">
    <property type="entry name" value="AMILORIDE-SENSITIVE SODIUM CHANNEL-RELATED"/>
    <property type="match status" value="1"/>
</dbReference>
<evidence type="ECO:0000256" key="9">
    <source>
        <dbReference type="ARBA" id="ARBA00023136"/>
    </source>
</evidence>
<evidence type="ECO:0000256" key="7">
    <source>
        <dbReference type="ARBA" id="ARBA00023053"/>
    </source>
</evidence>
<comment type="similarity">
    <text evidence="2 12">Belongs to the amiloride-sensitive sodium channel (TC 1.A.6) family.</text>
</comment>
<name>A0A336K9E0_CULSO</name>
<keyword evidence="8 12" id="KW-0406">Ion transport</keyword>
<dbReference type="InterPro" id="IPR001873">
    <property type="entry name" value="ENaC"/>
</dbReference>
<dbReference type="PROSITE" id="PS01206">
    <property type="entry name" value="ASC"/>
    <property type="match status" value="1"/>
</dbReference>